<dbReference type="InterPro" id="IPR002197">
    <property type="entry name" value="HTH_Fis"/>
</dbReference>
<dbReference type="PANTHER" id="PTHR32071">
    <property type="entry name" value="TRANSCRIPTIONAL REGULATORY PROTEIN"/>
    <property type="match status" value="1"/>
</dbReference>
<evidence type="ECO:0000313" key="7">
    <source>
        <dbReference type="Proteomes" id="UP000547674"/>
    </source>
</evidence>
<dbReference type="Gene3D" id="1.10.8.60">
    <property type="match status" value="1"/>
</dbReference>
<name>A0A7Y2E6V4_UNCEI</name>
<feature type="domain" description="Sigma-54 factor interaction" evidence="5">
    <location>
        <begin position="1"/>
        <end position="152"/>
    </location>
</feature>
<keyword evidence="1" id="KW-0547">Nucleotide-binding</keyword>
<dbReference type="InterPro" id="IPR002078">
    <property type="entry name" value="Sigma_54_int"/>
</dbReference>
<dbReference type="Pfam" id="PF02954">
    <property type="entry name" value="HTH_8"/>
    <property type="match status" value="1"/>
</dbReference>
<dbReference type="PRINTS" id="PR01590">
    <property type="entry name" value="HTHFIS"/>
</dbReference>
<dbReference type="Pfam" id="PF00158">
    <property type="entry name" value="Sigma54_activat"/>
    <property type="match status" value="1"/>
</dbReference>
<dbReference type="PROSITE" id="PS50045">
    <property type="entry name" value="SIGMA54_INTERACT_4"/>
    <property type="match status" value="1"/>
</dbReference>
<dbReference type="GO" id="GO:0005524">
    <property type="term" value="F:ATP binding"/>
    <property type="evidence" value="ECO:0007669"/>
    <property type="project" value="UniProtKB-KW"/>
</dbReference>
<dbReference type="SUPFAM" id="SSF52540">
    <property type="entry name" value="P-loop containing nucleoside triphosphate hydrolases"/>
    <property type="match status" value="1"/>
</dbReference>
<dbReference type="InterPro" id="IPR025943">
    <property type="entry name" value="Sigma_54_int_dom_ATP-bd_2"/>
</dbReference>
<reference evidence="6 7" key="1">
    <citation type="submission" date="2020-03" db="EMBL/GenBank/DDBJ databases">
        <title>Metabolic flexibility allows generalist bacteria to become dominant in a frequently disturbed ecosystem.</title>
        <authorList>
            <person name="Chen Y.-J."/>
            <person name="Leung P.M."/>
            <person name="Bay S.K."/>
            <person name="Hugenholtz P."/>
            <person name="Kessler A.J."/>
            <person name="Shelley G."/>
            <person name="Waite D.W."/>
            <person name="Cook P.L."/>
            <person name="Greening C."/>
        </authorList>
    </citation>
    <scope>NUCLEOTIDE SEQUENCE [LARGE SCALE GENOMIC DNA]</scope>
    <source>
        <strain evidence="6">SS_bin_28</strain>
    </source>
</reference>
<sequence length="248" mass="27579">TGADRDRDGKFTAADGGTIFLDEIGDMSLKVQAKVLRALQEGEIERVGDTEPMHVDVRVIAATNKDLMKEVQGERFREDLFYRLNVIPIVVPPLRERREDIPNLCEHFLTRYAVENDLPRMELSKKATQALSEMPWQGNIRELRNVMERLAILSDGPAIEAGDVELIAPMAAVPQAMNGSTYDPEAVKAAGGLVAARRDFEKRCIEACLDKTKGNVSQAARWLGIERSNLHKKMQALGLEARPARDAS</sequence>
<comment type="caution">
    <text evidence="6">The sequence shown here is derived from an EMBL/GenBank/DDBJ whole genome shotgun (WGS) entry which is preliminary data.</text>
</comment>
<evidence type="ECO:0000313" key="6">
    <source>
        <dbReference type="EMBL" id="NNF06314.1"/>
    </source>
</evidence>
<evidence type="ECO:0000256" key="1">
    <source>
        <dbReference type="ARBA" id="ARBA00022741"/>
    </source>
</evidence>
<gene>
    <name evidence="6" type="ORF">HKN21_06110</name>
</gene>
<keyword evidence="4" id="KW-0804">Transcription</keyword>
<organism evidence="6 7">
    <name type="scientific">Eiseniibacteriota bacterium</name>
    <dbReference type="NCBI Taxonomy" id="2212470"/>
    <lineage>
        <taxon>Bacteria</taxon>
        <taxon>Candidatus Eiseniibacteriota</taxon>
    </lineage>
</organism>
<proteinExistence type="predicted"/>
<evidence type="ECO:0000256" key="3">
    <source>
        <dbReference type="ARBA" id="ARBA00023015"/>
    </source>
</evidence>
<evidence type="ECO:0000259" key="5">
    <source>
        <dbReference type="PROSITE" id="PS50045"/>
    </source>
</evidence>
<keyword evidence="3" id="KW-0805">Transcription regulation</keyword>
<dbReference type="Pfam" id="PF25601">
    <property type="entry name" value="AAA_lid_14"/>
    <property type="match status" value="1"/>
</dbReference>
<dbReference type="PROSITE" id="PS00676">
    <property type="entry name" value="SIGMA54_INTERACT_2"/>
    <property type="match status" value="1"/>
</dbReference>
<dbReference type="InterPro" id="IPR009057">
    <property type="entry name" value="Homeodomain-like_sf"/>
</dbReference>
<protein>
    <submittedName>
        <fullName evidence="6">Sigma-54-dependent Fis family transcriptional regulator</fullName>
    </submittedName>
</protein>
<keyword evidence="2" id="KW-0067">ATP-binding</keyword>
<dbReference type="GO" id="GO:0006355">
    <property type="term" value="P:regulation of DNA-templated transcription"/>
    <property type="evidence" value="ECO:0007669"/>
    <property type="project" value="InterPro"/>
</dbReference>
<evidence type="ECO:0000256" key="4">
    <source>
        <dbReference type="ARBA" id="ARBA00023163"/>
    </source>
</evidence>
<dbReference type="EMBL" id="JABDJR010000228">
    <property type="protein sequence ID" value="NNF06314.1"/>
    <property type="molecule type" value="Genomic_DNA"/>
</dbReference>
<dbReference type="GO" id="GO:0043565">
    <property type="term" value="F:sequence-specific DNA binding"/>
    <property type="evidence" value="ECO:0007669"/>
    <property type="project" value="InterPro"/>
</dbReference>
<dbReference type="CDD" id="cd00009">
    <property type="entry name" value="AAA"/>
    <property type="match status" value="1"/>
</dbReference>
<accession>A0A7Y2E6V4</accession>
<dbReference type="Gene3D" id="3.40.50.300">
    <property type="entry name" value="P-loop containing nucleotide triphosphate hydrolases"/>
    <property type="match status" value="1"/>
</dbReference>
<dbReference type="SUPFAM" id="SSF46689">
    <property type="entry name" value="Homeodomain-like"/>
    <property type="match status" value="1"/>
</dbReference>
<dbReference type="AlphaFoldDB" id="A0A7Y2E6V4"/>
<evidence type="ECO:0000256" key="2">
    <source>
        <dbReference type="ARBA" id="ARBA00022840"/>
    </source>
</evidence>
<dbReference type="Proteomes" id="UP000547674">
    <property type="component" value="Unassembled WGS sequence"/>
</dbReference>
<dbReference type="Gene3D" id="1.10.10.60">
    <property type="entry name" value="Homeodomain-like"/>
    <property type="match status" value="1"/>
</dbReference>
<dbReference type="InterPro" id="IPR058031">
    <property type="entry name" value="AAA_lid_NorR"/>
</dbReference>
<dbReference type="InterPro" id="IPR027417">
    <property type="entry name" value="P-loop_NTPase"/>
</dbReference>
<feature type="non-terminal residue" evidence="6">
    <location>
        <position position="1"/>
    </location>
</feature>